<proteinExistence type="inferred from homology"/>
<evidence type="ECO:0000256" key="3">
    <source>
        <dbReference type="SAM" id="SignalP"/>
    </source>
</evidence>
<evidence type="ECO:0000313" key="5">
    <source>
        <dbReference type="Proteomes" id="UP000239736"/>
    </source>
</evidence>
<name>A0A2S5JDG0_9RHOB</name>
<keyword evidence="3" id="KW-0732">Signal</keyword>
<reference evidence="4 5" key="1">
    <citation type="submission" date="2018-01" db="EMBL/GenBank/DDBJ databases">
        <title>Genomic Encyclopedia of Archaeal and Bacterial Type Strains, Phase II (KMG-II): from individual species to whole genera.</title>
        <authorList>
            <person name="Goeker M."/>
        </authorList>
    </citation>
    <scope>NUCLEOTIDE SEQUENCE [LARGE SCALE GENOMIC DNA]</scope>
    <source>
        <strain evidence="4 5">DSM 12048</strain>
    </source>
</reference>
<keyword evidence="2" id="KW-0378">Hydrolase</keyword>
<dbReference type="Pfam" id="PF02113">
    <property type="entry name" value="Peptidase_S13"/>
    <property type="match status" value="1"/>
</dbReference>
<dbReference type="InterPro" id="IPR006311">
    <property type="entry name" value="TAT_signal"/>
</dbReference>
<dbReference type="Gene3D" id="3.50.80.20">
    <property type="entry name" value="D-Ala-D-Ala carboxypeptidase C, peptidase S13"/>
    <property type="match status" value="1"/>
</dbReference>
<dbReference type="InterPro" id="IPR012338">
    <property type="entry name" value="Beta-lactam/transpept-like"/>
</dbReference>
<dbReference type="NCBIfam" id="TIGR00666">
    <property type="entry name" value="PBP4"/>
    <property type="match status" value="1"/>
</dbReference>
<dbReference type="PRINTS" id="PR00922">
    <property type="entry name" value="DADACBPTASE3"/>
</dbReference>
<gene>
    <name evidence="4" type="ORF">LV82_02806</name>
</gene>
<dbReference type="PANTHER" id="PTHR30023:SF0">
    <property type="entry name" value="PENICILLIN-SENSITIVE CARBOXYPEPTIDASE A"/>
    <property type="match status" value="1"/>
</dbReference>
<feature type="signal peptide" evidence="3">
    <location>
        <begin position="1"/>
        <end position="21"/>
    </location>
</feature>
<comment type="caution">
    <text evidence="4">The sequence shown here is derived from an EMBL/GenBank/DDBJ whole genome shotgun (WGS) entry which is preliminary data.</text>
</comment>
<dbReference type="GO" id="GO:0004185">
    <property type="term" value="F:serine-type carboxypeptidase activity"/>
    <property type="evidence" value="ECO:0007669"/>
    <property type="project" value="InterPro"/>
</dbReference>
<dbReference type="Gene3D" id="3.40.710.10">
    <property type="entry name" value="DD-peptidase/beta-lactamase superfamily"/>
    <property type="match status" value="1"/>
</dbReference>
<dbReference type="GO" id="GO:0000270">
    <property type="term" value="P:peptidoglycan metabolic process"/>
    <property type="evidence" value="ECO:0007669"/>
    <property type="project" value="TreeGrafter"/>
</dbReference>
<comment type="similarity">
    <text evidence="1">Belongs to the peptidase S13 family.</text>
</comment>
<evidence type="ECO:0000313" key="4">
    <source>
        <dbReference type="EMBL" id="PPB79524.1"/>
    </source>
</evidence>
<dbReference type="AlphaFoldDB" id="A0A2S5JDG0"/>
<sequence>MLSRRTLLMGMAASTALPAWAEAPARSPRPPVRPGFLGANVPQLSEIVARADLGGRVGFALVDLSSGGMLESLGAETPMPPASTAKVVTALYALAQLGAEYRFATQLIVTGPISNGRVRGDVVLAGGGDPTLTTDGLADLVEQMAGRGITGVDGALLVWAGALPFVEALDPTQPEWLGYNPAVSGLNLNFNRVHFAWKKVKAGYEVALEARDRRFSPPVRSARMRVVEREQPVYARDADAQAEEWSVARAALGRAGSRWLPVRRPDLYAGDVLWTLARAKGIDLPRPRVVAERPQGRNVAEVQSATLRDVLRGMLRYSTNITAEAVGMAASARLGATSHVESARKMTDWVRDAAGLSIARFVDHSGLSGASRISADEMVRVLTRLGPDANLRDLLKPVKPDPETTAGAIVGRADIRAKTGTLNFVSALAGYINGDGRDMAFAIFSGDVARRDAVPDAQKERPPGGRAWLGRARRMQQEALARWIAVYAS</sequence>
<evidence type="ECO:0000256" key="1">
    <source>
        <dbReference type="ARBA" id="ARBA00006096"/>
    </source>
</evidence>
<protein>
    <submittedName>
        <fullName evidence="4">D-alanyl-D-alanine carboxypeptidase/D-alanyl-D-alanine-endopeptidase (Penicillin-binding protein 4)</fullName>
    </submittedName>
</protein>
<dbReference type="EMBL" id="PRDS01000012">
    <property type="protein sequence ID" value="PPB79524.1"/>
    <property type="molecule type" value="Genomic_DNA"/>
</dbReference>
<keyword evidence="4" id="KW-0645">Protease</keyword>
<dbReference type="PROSITE" id="PS51318">
    <property type="entry name" value="TAT"/>
    <property type="match status" value="1"/>
</dbReference>
<dbReference type="InterPro" id="IPR000667">
    <property type="entry name" value="Peptidase_S13"/>
</dbReference>
<feature type="chain" id="PRO_5015608547" evidence="3">
    <location>
        <begin position="22"/>
        <end position="489"/>
    </location>
</feature>
<dbReference type="PANTHER" id="PTHR30023">
    <property type="entry name" value="D-ALANYL-D-ALANINE CARBOXYPEPTIDASE"/>
    <property type="match status" value="1"/>
</dbReference>
<keyword evidence="4" id="KW-0121">Carboxypeptidase</keyword>
<evidence type="ECO:0000256" key="2">
    <source>
        <dbReference type="ARBA" id="ARBA00022801"/>
    </source>
</evidence>
<accession>A0A2S5JDG0</accession>
<organism evidence="4 5">
    <name type="scientific">Albidovulum inexpectatum</name>
    <dbReference type="NCBI Taxonomy" id="196587"/>
    <lineage>
        <taxon>Bacteria</taxon>
        <taxon>Pseudomonadati</taxon>
        <taxon>Pseudomonadota</taxon>
        <taxon>Alphaproteobacteria</taxon>
        <taxon>Rhodobacterales</taxon>
        <taxon>Paracoccaceae</taxon>
        <taxon>Albidovulum</taxon>
    </lineage>
</organism>
<keyword evidence="5" id="KW-1185">Reference proteome</keyword>
<dbReference type="Proteomes" id="UP000239736">
    <property type="component" value="Unassembled WGS sequence"/>
</dbReference>
<dbReference type="SUPFAM" id="SSF56601">
    <property type="entry name" value="beta-lactamase/transpeptidase-like"/>
    <property type="match status" value="1"/>
</dbReference>
<dbReference type="GO" id="GO:0006508">
    <property type="term" value="P:proteolysis"/>
    <property type="evidence" value="ECO:0007669"/>
    <property type="project" value="InterPro"/>
</dbReference>